<dbReference type="EMBL" id="JAKREW010000031">
    <property type="protein sequence ID" value="MCG7507929.1"/>
    <property type="molecule type" value="Genomic_DNA"/>
</dbReference>
<dbReference type="InterPro" id="IPR028973">
    <property type="entry name" value="PhnB-like"/>
</dbReference>
<dbReference type="Proteomes" id="UP001201701">
    <property type="component" value="Unassembled WGS sequence"/>
</dbReference>
<evidence type="ECO:0000259" key="1">
    <source>
        <dbReference type="Pfam" id="PF06983"/>
    </source>
</evidence>
<dbReference type="RefSeq" id="WP_239369447.1">
    <property type="nucleotide sequence ID" value="NZ_JAKREW010000031.1"/>
</dbReference>
<accession>A0ABS9QMW7</accession>
<dbReference type="PIRSF" id="PIRSF021700">
    <property type="entry name" value="3_dmu_93_MTrfase"/>
    <property type="match status" value="1"/>
</dbReference>
<name>A0ABS9QMW7_9HYPH</name>
<comment type="caution">
    <text evidence="2">The sequence shown here is derived from an EMBL/GenBank/DDBJ whole genome shotgun (WGS) entry which is preliminary data.</text>
</comment>
<dbReference type="InterPro" id="IPR009725">
    <property type="entry name" value="3_dmu_93_MTrfase"/>
</dbReference>
<organism evidence="2 3">
    <name type="scientific">Mesorhizobium retamae</name>
    <dbReference type="NCBI Taxonomy" id="2912854"/>
    <lineage>
        <taxon>Bacteria</taxon>
        <taxon>Pseudomonadati</taxon>
        <taxon>Pseudomonadota</taxon>
        <taxon>Alphaproteobacteria</taxon>
        <taxon>Hyphomicrobiales</taxon>
        <taxon>Phyllobacteriaceae</taxon>
        <taxon>Mesorhizobium</taxon>
    </lineage>
</organism>
<dbReference type="InterPro" id="IPR029068">
    <property type="entry name" value="Glyas_Bleomycin-R_OHBP_Dase"/>
</dbReference>
<gene>
    <name evidence="2" type="ORF">L4923_23090</name>
</gene>
<keyword evidence="3" id="KW-1185">Reference proteome</keyword>
<dbReference type="Gene3D" id="3.10.180.10">
    <property type="entry name" value="2,3-Dihydroxybiphenyl 1,2-Dioxygenase, domain 1"/>
    <property type="match status" value="1"/>
</dbReference>
<dbReference type="PANTHER" id="PTHR33990">
    <property type="entry name" value="PROTEIN YJDN-RELATED"/>
    <property type="match status" value="1"/>
</dbReference>
<dbReference type="SUPFAM" id="SSF54593">
    <property type="entry name" value="Glyoxalase/Bleomycin resistance protein/Dihydroxybiphenyl dioxygenase"/>
    <property type="match status" value="1"/>
</dbReference>
<evidence type="ECO:0000313" key="2">
    <source>
        <dbReference type="EMBL" id="MCG7507929.1"/>
    </source>
</evidence>
<dbReference type="PANTHER" id="PTHR33990:SF2">
    <property type="entry name" value="PHNB-LIKE DOMAIN-CONTAINING PROTEIN"/>
    <property type="match status" value="1"/>
</dbReference>
<protein>
    <submittedName>
        <fullName evidence="2">VOC family protein</fullName>
    </submittedName>
</protein>
<sequence length="158" mass="17786">MQKITPCLWFENNDAEDAFKFYSSIFKNSKIVDEMYWGEAGGEQKGKLLVATFELDGMQFQALNGGPHATFNDAISLSIDCKDQEEVDHYWNGLTADGGKEVQCGWLKDKYGISWQVVPEILPRLLRDKDQAKADRVMQAMMKMVKIDIAALEAAARG</sequence>
<dbReference type="Pfam" id="PF06983">
    <property type="entry name" value="3-dmu-9_3-mt"/>
    <property type="match status" value="1"/>
</dbReference>
<proteinExistence type="predicted"/>
<feature type="domain" description="PhnB-like" evidence="1">
    <location>
        <begin position="2"/>
        <end position="118"/>
    </location>
</feature>
<evidence type="ECO:0000313" key="3">
    <source>
        <dbReference type="Proteomes" id="UP001201701"/>
    </source>
</evidence>
<dbReference type="CDD" id="cd06588">
    <property type="entry name" value="PhnB_like"/>
    <property type="match status" value="1"/>
</dbReference>
<reference evidence="2 3" key="1">
    <citation type="submission" date="2022-02" db="EMBL/GenBank/DDBJ databases">
        <title>Draft genome sequence of Mezorhizobium retamae strain IRAMC:0171 isolated from Retama raetam nodules.</title>
        <authorList>
            <person name="Bengaied R."/>
            <person name="Sbissi I."/>
            <person name="Huber K."/>
            <person name="Ghodbane F."/>
            <person name="Nouioui I."/>
            <person name="Tarhouni M."/>
            <person name="Gtari M."/>
        </authorList>
    </citation>
    <scope>NUCLEOTIDE SEQUENCE [LARGE SCALE GENOMIC DNA]</scope>
    <source>
        <strain evidence="2 3">IRAMC:0171</strain>
    </source>
</reference>